<keyword evidence="2" id="KW-0812">Transmembrane</keyword>
<feature type="transmembrane region" description="Helical" evidence="2">
    <location>
        <begin position="261"/>
        <end position="282"/>
    </location>
</feature>
<dbReference type="VEuPathDB" id="CryptoDB:Vbra_9616"/>
<proteinExistence type="predicted"/>
<keyword evidence="4" id="KW-1185">Reference proteome</keyword>
<dbReference type="Proteomes" id="UP000041254">
    <property type="component" value="Unassembled WGS sequence"/>
</dbReference>
<protein>
    <submittedName>
        <fullName evidence="3">Uncharacterized protein</fullName>
    </submittedName>
</protein>
<keyword evidence="2" id="KW-0472">Membrane</keyword>
<reference evidence="3 4" key="1">
    <citation type="submission" date="2014-11" db="EMBL/GenBank/DDBJ databases">
        <authorList>
            <person name="Zhu J."/>
            <person name="Qi W."/>
            <person name="Song R."/>
        </authorList>
    </citation>
    <scope>NUCLEOTIDE SEQUENCE [LARGE SCALE GENOMIC DNA]</scope>
</reference>
<dbReference type="InParanoid" id="A0A0G4G2Y0"/>
<dbReference type="AlphaFoldDB" id="A0A0G4G2Y0"/>
<keyword evidence="2" id="KW-1133">Transmembrane helix</keyword>
<organism evidence="3 4">
    <name type="scientific">Vitrella brassicaformis (strain CCMP3155)</name>
    <dbReference type="NCBI Taxonomy" id="1169540"/>
    <lineage>
        <taxon>Eukaryota</taxon>
        <taxon>Sar</taxon>
        <taxon>Alveolata</taxon>
        <taxon>Colpodellida</taxon>
        <taxon>Vitrellaceae</taxon>
        <taxon>Vitrella</taxon>
    </lineage>
</organism>
<feature type="transmembrane region" description="Helical" evidence="2">
    <location>
        <begin position="167"/>
        <end position="185"/>
    </location>
</feature>
<evidence type="ECO:0000313" key="4">
    <source>
        <dbReference type="Proteomes" id="UP000041254"/>
    </source>
</evidence>
<name>A0A0G4G2Y0_VITBC</name>
<dbReference type="EMBL" id="CDMY01000550">
    <property type="protein sequence ID" value="CEM22074.1"/>
    <property type="molecule type" value="Genomic_DNA"/>
</dbReference>
<evidence type="ECO:0000256" key="1">
    <source>
        <dbReference type="SAM" id="MobiDB-lite"/>
    </source>
</evidence>
<feature type="region of interest" description="Disordered" evidence="1">
    <location>
        <begin position="312"/>
        <end position="347"/>
    </location>
</feature>
<accession>A0A0G4G2Y0</accession>
<sequence>MDIAIATRGPLSMCEFLITDTVIRPKLGQDASFSSRGFFCGAPSFPILESHLLVRFRKSSRSLLNGGGQCCQLNGDGVLSVSAQSQDTLLRIHLAAVRGLDLKYDKTYATVVKLECDNGTLSAGVEVRGSFIAIMTCPPSAQVGSLVAHLRETLSLTVEELPSRPLFSLRSLLQIVVAVVFLIEFPDIFGAKLMKLWGVLGSIWTDLTNLLSVEPVFMDATSAMLGGDVGALARLAPLAAMSALNTSWICVLFVASTVHKGSVLLMLLAIFKLSFVALLLLYKQVLMLQKSAKMVRGGVRFIAKRVVPRQVQRKKVTDAAEVKEGEQEKKSEAADGQHEGEGVRKRR</sequence>
<feature type="compositionally biased region" description="Basic and acidic residues" evidence="1">
    <location>
        <begin position="315"/>
        <end position="347"/>
    </location>
</feature>
<evidence type="ECO:0000313" key="3">
    <source>
        <dbReference type="EMBL" id="CEM22074.1"/>
    </source>
</evidence>
<evidence type="ECO:0000256" key="2">
    <source>
        <dbReference type="SAM" id="Phobius"/>
    </source>
</evidence>
<feature type="transmembrane region" description="Helical" evidence="2">
    <location>
        <begin position="235"/>
        <end position="255"/>
    </location>
</feature>
<gene>
    <name evidence="3" type="ORF">Vbra_9616</name>
</gene>